<keyword evidence="5" id="KW-0460">Magnesium</keyword>
<comment type="similarity">
    <text evidence="2">Belongs to the P-Pant transferase superfamily. Gsp/Sfp/HetI/AcpT family.</text>
</comment>
<organism evidence="7 8">
    <name type="scientific">Lacrimispora xylanisolvens</name>
    <dbReference type="NCBI Taxonomy" id="384636"/>
    <lineage>
        <taxon>Bacteria</taxon>
        <taxon>Bacillati</taxon>
        <taxon>Bacillota</taxon>
        <taxon>Clostridia</taxon>
        <taxon>Lachnospirales</taxon>
        <taxon>Lachnospiraceae</taxon>
        <taxon>Lacrimispora</taxon>
    </lineage>
</organism>
<dbReference type="Gene3D" id="3.90.470.20">
    <property type="entry name" value="4'-phosphopantetheinyl transferase domain"/>
    <property type="match status" value="1"/>
</dbReference>
<evidence type="ECO:0000313" key="8">
    <source>
        <dbReference type="Proteomes" id="UP000237749"/>
    </source>
</evidence>
<evidence type="ECO:0000256" key="1">
    <source>
        <dbReference type="ARBA" id="ARBA00001946"/>
    </source>
</evidence>
<evidence type="ECO:0000256" key="4">
    <source>
        <dbReference type="ARBA" id="ARBA00022723"/>
    </source>
</evidence>
<dbReference type="RefSeq" id="WP_170072465.1">
    <property type="nucleotide sequence ID" value="NZ_PTJA01000011.1"/>
</dbReference>
<dbReference type="NCBIfam" id="TIGR00556">
    <property type="entry name" value="pantethn_trn"/>
    <property type="match status" value="1"/>
</dbReference>
<evidence type="ECO:0000256" key="3">
    <source>
        <dbReference type="ARBA" id="ARBA00022679"/>
    </source>
</evidence>
<comment type="caution">
    <text evidence="7">The sequence shown here is derived from an EMBL/GenBank/DDBJ whole genome shotgun (WGS) entry which is preliminary data.</text>
</comment>
<dbReference type="Pfam" id="PF01648">
    <property type="entry name" value="ACPS"/>
    <property type="match status" value="1"/>
</dbReference>
<proteinExistence type="inferred from homology"/>
<dbReference type="GO" id="GO:0006633">
    <property type="term" value="P:fatty acid biosynthetic process"/>
    <property type="evidence" value="ECO:0007669"/>
    <property type="project" value="InterPro"/>
</dbReference>
<evidence type="ECO:0000313" key="7">
    <source>
        <dbReference type="EMBL" id="PPK79173.1"/>
    </source>
</evidence>
<dbReference type="AlphaFoldDB" id="A0A2S6HNT3"/>
<dbReference type="InterPro" id="IPR008278">
    <property type="entry name" value="4-PPantetheinyl_Trfase_dom"/>
</dbReference>
<dbReference type="InterPro" id="IPR050559">
    <property type="entry name" value="P-Pant_transferase_sf"/>
</dbReference>
<dbReference type="InterPro" id="IPR037143">
    <property type="entry name" value="4-PPantetheinyl_Trfase_dom_sf"/>
</dbReference>
<dbReference type="GO" id="GO:0008897">
    <property type="term" value="F:holo-[acyl-carrier-protein] synthase activity"/>
    <property type="evidence" value="ECO:0007669"/>
    <property type="project" value="InterPro"/>
</dbReference>
<dbReference type="GO" id="GO:0005829">
    <property type="term" value="C:cytosol"/>
    <property type="evidence" value="ECO:0007669"/>
    <property type="project" value="TreeGrafter"/>
</dbReference>
<evidence type="ECO:0000259" key="6">
    <source>
        <dbReference type="Pfam" id="PF01648"/>
    </source>
</evidence>
<dbReference type="GO" id="GO:0019878">
    <property type="term" value="P:lysine biosynthetic process via aminoadipic acid"/>
    <property type="evidence" value="ECO:0007669"/>
    <property type="project" value="TreeGrafter"/>
</dbReference>
<feature type="domain" description="4'-phosphopantetheinyl transferase" evidence="6">
    <location>
        <begin position="84"/>
        <end position="160"/>
    </location>
</feature>
<dbReference type="PANTHER" id="PTHR12215">
    <property type="entry name" value="PHOSPHOPANTETHEINE TRANSFERASE"/>
    <property type="match status" value="1"/>
</dbReference>
<dbReference type="Proteomes" id="UP000237749">
    <property type="component" value="Unassembled WGS sequence"/>
</dbReference>
<name>A0A2S6HNT3_9FIRM</name>
<dbReference type="InterPro" id="IPR004568">
    <property type="entry name" value="Ppantetheine-prot_Trfase_dom"/>
</dbReference>
<reference evidence="7 8" key="1">
    <citation type="submission" date="2018-02" db="EMBL/GenBank/DDBJ databases">
        <title>Genomic Encyclopedia of Archaeal and Bacterial Type Strains, Phase II (KMG-II): from individual species to whole genera.</title>
        <authorList>
            <person name="Goeker M."/>
        </authorList>
    </citation>
    <scope>NUCLEOTIDE SEQUENCE [LARGE SCALE GENOMIC DNA]</scope>
    <source>
        <strain evidence="7 8">DSM 3808</strain>
    </source>
</reference>
<evidence type="ECO:0000256" key="2">
    <source>
        <dbReference type="ARBA" id="ARBA00010990"/>
    </source>
</evidence>
<gene>
    <name evidence="7" type="ORF">BXY41_111109</name>
</gene>
<dbReference type="GO" id="GO:0000287">
    <property type="term" value="F:magnesium ion binding"/>
    <property type="evidence" value="ECO:0007669"/>
    <property type="project" value="InterPro"/>
</dbReference>
<dbReference type="SUPFAM" id="SSF56214">
    <property type="entry name" value="4'-phosphopantetheinyl transferase"/>
    <property type="match status" value="2"/>
</dbReference>
<protein>
    <submittedName>
        <fullName evidence="7">4'-phosphopantetheinyl transferase</fullName>
    </submittedName>
</protein>
<keyword evidence="4" id="KW-0479">Metal-binding</keyword>
<dbReference type="PANTHER" id="PTHR12215:SF10">
    <property type="entry name" value="L-AMINOADIPATE-SEMIALDEHYDE DEHYDROGENASE-PHOSPHOPANTETHEINYL TRANSFERASE"/>
    <property type="match status" value="1"/>
</dbReference>
<comment type="cofactor">
    <cofactor evidence="1">
        <name>Mg(2+)</name>
        <dbReference type="ChEBI" id="CHEBI:18420"/>
    </cofactor>
</comment>
<dbReference type="EMBL" id="PTJA01000011">
    <property type="protein sequence ID" value="PPK79173.1"/>
    <property type="molecule type" value="Genomic_DNA"/>
</dbReference>
<keyword evidence="3 7" id="KW-0808">Transferase</keyword>
<accession>A0A2S6HNT3</accession>
<evidence type="ECO:0000256" key="5">
    <source>
        <dbReference type="ARBA" id="ARBA00022842"/>
    </source>
</evidence>
<keyword evidence="8" id="KW-1185">Reference proteome</keyword>
<sequence>MIKIYTEEFYLAAGESKRETEHRKGELLLRKGLKKDYGIDYGESDSVPVIKGVHGKPQLKEYPHIFHNISHTAGLAACAIGDVPMGIDVEEIRPFSEKIIRKVMSEQEKEQFYKLKEEERTAFFFKIWTLKESYVKAGGWGITIPLTEFSFELRPDGITCSVPGVQLVQYCLKERYILSLCTIEKSEICFDEIL</sequence>